<dbReference type="RefSeq" id="WP_161105406.1">
    <property type="nucleotide sequence ID" value="NZ_JBHLYI010000016.1"/>
</dbReference>
<dbReference type="InterPro" id="IPR051678">
    <property type="entry name" value="AGP_Transferase"/>
</dbReference>
<sequence>MSDYPHGMDAPSPAVLAWAAEAVGDRPPARVVRPLAGGSHAATHLLATATRRMVLRRFPAGDGAAAREARVLTALDGLGGLVPRLLAADPGAARPATLTTVLPGRADIRPADPGAAAVRLARTLARLHAVPAPGLDAPSVRLPPDLAGEPPVLTHRDYWSGNVLWTGGAITGVVDWTSGCLAPRGVDVSWCRLDLVLLHGRAVADVFLRAYEDAAGVRVAARWDRWAAEHSRAGVETWVPNYSGLGRDDLTASVLRARHTAWARRLG</sequence>
<accession>A0A6I4WC44</accession>
<organism evidence="2 3">
    <name type="scientific">Actinomadura rayongensis</name>
    <dbReference type="NCBI Taxonomy" id="1429076"/>
    <lineage>
        <taxon>Bacteria</taxon>
        <taxon>Bacillati</taxon>
        <taxon>Actinomycetota</taxon>
        <taxon>Actinomycetes</taxon>
        <taxon>Streptosporangiales</taxon>
        <taxon>Thermomonosporaceae</taxon>
        <taxon>Actinomadura</taxon>
    </lineage>
</organism>
<dbReference type="Gene3D" id="3.30.200.20">
    <property type="entry name" value="Phosphorylase Kinase, domain 1"/>
    <property type="match status" value="1"/>
</dbReference>
<dbReference type="GO" id="GO:0016740">
    <property type="term" value="F:transferase activity"/>
    <property type="evidence" value="ECO:0007669"/>
    <property type="project" value="UniProtKB-KW"/>
</dbReference>
<protein>
    <submittedName>
        <fullName evidence="2">Phosphotransferase</fullName>
    </submittedName>
</protein>
<evidence type="ECO:0000313" key="3">
    <source>
        <dbReference type="Proteomes" id="UP000431901"/>
    </source>
</evidence>
<feature type="domain" description="Aminoglycoside phosphotransferase" evidence="1">
    <location>
        <begin position="144"/>
        <end position="215"/>
    </location>
</feature>
<proteinExistence type="predicted"/>
<dbReference type="SUPFAM" id="SSF56112">
    <property type="entry name" value="Protein kinase-like (PK-like)"/>
    <property type="match status" value="1"/>
</dbReference>
<dbReference type="InterPro" id="IPR011009">
    <property type="entry name" value="Kinase-like_dom_sf"/>
</dbReference>
<feature type="domain" description="Aminoglycoside phosphotransferase" evidence="1">
    <location>
        <begin position="32"/>
        <end position="134"/>
    </location>
</feature>
<comment type="caution">
    <text evidence="2">The sequence shown here is derived from an EMBL/GenBank/DDBJ whole genome shotgun (WGS) entry which is preliminary data.</text>
</comment>
<reference evidence="2 3" key="1">
    <citation type="submission" date="2019-12" db="EMBL/GenBank/DDBJ databases">
        <title>Nocardia macrotermitis sp. nov. and Nocardia aurantia sp. nov., isolated from the gut of the fungus growing-termite Macrotermes natalensis.</title>
        <authorList>
            <person name="Christine B."/>
            <person name="Rene B."/>
        </authorList>
    </citation>
    <scope>NUCLEOTIDE SEQUENCE [LARGE SCALE GENOMIC DNA]</scope>
    <source>
        <strain evidence="2 3">DSM 102126</strain>
    </source>
</reference>
<gene>
    <name evidence="2" type="ORF">GQ466_24680</name>
</gene>
<dbReference type="Pfam" id="PF01636">
    <property type="entry name" value="APH"/>
    <property type="match status" value="2"/>
</dbReference>
<dbReference type="OrthoDB" id="3816435at2"/>
<dbReference type="InterPro" id="IPR002575">
    <property type="entry name" value="Aminoglycoside_PTrfase"/>
</dbReference>
<name>A0A6I4WC44_9ACTN</name>
<dbReference type="EMBL" id="WUTW01000006">
    <property type="protein sequence ID" value="MXQ67218.1"/>
    <property type="molecule type" value="Genomic_DNA"/>
</dbReference>
<dbReference type="AlphaFoldDB" id="A0A6I4WC44"/>
<evidence type="ECO:0000259" key="1">
    <source>
        <dbReference type="Pfam" id="PF01636"/>
    </source>
</evidence>
<dbReference type="PANTHER" id="PTHR21310">
    <property type="entry name" value="AMINOGLYCOSIDE PHOSPHOTRANSFERASE-RELATED-RELATED"/>
    <property type="match status" value="1"/>
</dbReference>
<dbReference type="Gene3D" id="3.90.1200.10">
    <property type="match status" value="1"/>
</dbReference>
<evidence type="ECO:0000313" key="2">
    <source>
        <dbReference type="EMBL" id="MXQ67218.1"/>
    </source>
</evidence>
<keyword evidence="2" id="KW-0808">Transferase</keyword>
<keyword evidence="3" id="KW-1185">Reference proteome</keyword>
<dbReference type="Proteomes" id="UP000431901">
    <property type="component" value="Unassembled WGS sequence"/>
</dbReference>